<sequence>MAPGKIRLTVAYGLRASLPPEPRSDILVVHLQRFWHSQWGSLRERPKEVLFGAEGVLQEVALPEIDFLAAVSSLSGSWESPRAASLTVG</sequence>
<organism evidence="1 2">
    <name type="scientific">Ensete ventricosum</name>
    <name type="common">Abyssinian banana</name>
    <name type="synonym">Musa ensete</name>
    <dbReference type="NCBI Taxonomy" id="4639"/>
    <lineage>
        <taxon>Eukaryota</taxon>
        <taxon>Viridiplantae</taxon>
        <taxon>Streptophyta</taxon>
        <taxon>Embryophyta</taxon>
        <taxon>Tracheophyta</taxon>
        <taxon>Spermatophyta</taxon>
        <taxon>Magnoliopsida</taxon>
        <taxon>Liliopsida</taxon>
        <taxon>Zingiberales</taxon>
        <taxon>Musaceae</taxon>
        <taxon>Ensete</taxon>
    </lineage>
</organism>
<reference evidence="1 2" key="1">
    <citation type="journal article" date="2014" name="Agronomy (Basel)">
        <title>A Draft Genome Sequence for Ensete ventricosum, the Drought-Tolerant Tree Against Hunger.</title>
        <authorList>
            <person name="Harrison J."/>
            <person name="Moore K.A."/>
            <person name="Paszkiewicz K."/>
            <person name="Jones T."/>
            <person name="Grant M."/>
            <person name="Ambacheew D."/>
            <person name="Muzemil S."/>
            <person name="Studholme D.J."/>
        </authorList>
    </citation>
    <scope>NUCLEOTIDE SEQUENCE [LARGE SCALE GENOMIC DNA]</scope>
</reference>
<name>A0A426Y5U3_ENSVE</name>
<proteinExistence type="predicted"/>
<dbReference type="EMBL" id="AMZH03014823">
    <property type="protein sequence ID" value="RRT46990.1"/>
    <property type="molecule type" value="Genomic_DNA"/>
</dbReference>
<accession>A0A426Y5U3</accession>
<evidence type="ECO:0000313" key="1">
    <source>
        <dbReference type="EMBL" id="RRT46990.1"/>
    </source>
</evidence>
<dbReference type="AlphaFoldDB" id="A0A426Y5U3"/>
<dbReference type="Proteomes" id="UP000287651">
    <property type="component" value="Unassembled WGS sequence"/>
</dbReference>
<comment type="caution">
    <text evidence="1">The sequence shown here is derived from an EMBL/GenBank/DDBJ whole genome shotgun (WGS) entry which is preliminary data.</text>
</comment>
<gene>
    <name evidence="1" type="ORF">B296_00042859</name>
</gene>
<protein>
    <submittedName>
        <fullName evidence="1">Uncharacterized protein</fullName>
    </submittedName>
</protein>
<evidence type="ECO:0000313" key="2">
    <source>
        <dbReference type="Proteomes" id="UP000287651"/>
    </source>
</evidence>